<evidence type="ECO:0000313" key="8">
    <source>
        <dbReference type="Proteomes" id="UP000175993"/>
    </source>
</evidence>
<protein>
    <submittedName>
        <fullName evidence="7">Rieske 2Fe-2S domain-containing protein</fullName>
    </submittedName>
</protein>
<reference evidence="7 8" key="1">
    <citation type="submission" date="2019-11" db="EMBL/GenBank/DDBJ databases">
        <title>Whole-genome sequencing of Allorhizobium vitis.</title>
        <authorList>
            <person name="Gan H.M."/>
            <person name="Savka M.A."/>
        </authorList>
    </citation>
    <scope>NUCLEOTIDE SEQUENCE [LARGE SCALE GENOMIC DNA]</scope>
    <source>
        <strain evidence="7 8">AB4</strain>
    </source>
</reference>
<gene>
    <name evidence="7" type="ORF">BBI04_010125</name>
</gene>
<sequence>MSIEKAWVPVALSSSIEPGTSAGAVVDGAEIVIWRDAKGAVHVWEDRCPHRGMRMSFGFVRGDHIACLYHGWSYDTAGQCTHIPAHPDLDVPKTIRVTTYAAEERHGVIWTALADRADVASIPDLGLGLSVRSLYADCTLQQAMNVLKEAQLPTKKGILPAHFEVIAANAWRLEAGDLRVAVAVQAVSAGRLALHLVTDAASAASRPTLARWAEALRLTLEAPSALAQVA</sequence>
<dbReference type="Proteomes" id="UP000175993">
    <property type="component" value="Unassembled WGS sequence"/>
</dbReference>
<dbReference type="PANTHER" id="PTHR21266:SF60">
    <property type="entry name" value="3-KETOSTEROID-9-ALPHA-MONOOXYGENASE, OXYGENASE COMPONENT"/>
    <property type="match status" value="1"/>
</dbReference>
<proteinExistence type="predicted"/>
<keyword evidence="4" id="KW-0408">Iron</keyword>
<evidence type="ECO:0000256" key="5">
    <source>
        <dbReference type="ARBA" id="ARBA00023014"/>
    </source>
</evidence>
<dbReference type="PANTHER" id="PTHR21266">
    <property type="entry name" value="IRON-SULFUR DOMAIN CONTAINING PROTEIN"/>
    <property type="match status" value="1"/>
</dbReference>
<comment type="caution">
    <text evidence="7">The sequence shown here is derived from an EMBL/GenBank/DDBJ whole genome shotgun (WGS) entry which is preliminary data.</text>
</comment>
<evidence type="ECO:0000256" key="3">
    <source>
        <dbReference type="ARBA" id="ARBA00023002"/>
    </source>
</evidence>
<dbReference type="GO" id="GO:0051537">
    <property type="term" value="F:2 iron, 2 sulfur cluster binding"/>
    <property type="evidence" value="ECO:0007669"/>
    <property type="project" value="UniProtKB-KW"/>
</dbReference>
<dbReference type="Pfam" id="PF00355">
    <property type="entry name" value="Rieske"/>
    <property type="match status" value="1"/>
</dbReference>
<keyword evidence="3" id="KW-0560">Oxidoreductase</keyword>
<dbReference type="InterPro" id="IPR017941">
    <property type="entry name" value="Rieske_2Fe-2S"/>
</dbReference>
<dbReference type="Gene3D" id="2.102.10.10">
    <property type="entry name" value="Rieske [2Fe-2S] iron-sulphur domain"/>
    <property type="match status" value="1"/>
</dbReference>
<dbReference type="PROSITE" id="PS51296">
    <property type="entry name" value="RIESKE"/>
    <property type="match status" value="1"/>
</dbReference>
<dbReference type="CDD" id="cd03469">
    <property type="entry name" value="Rieske_RO_Alpha_N"/>
    <property type="match status" value="1"/>
</dbReference>
<keyword evidence="5" id="KW-0411">Iron-sulfur</keyword>
<dbReference type="InterPro" id="IPR036922">
    <property type="entry name" value="Rieske_2Fe-2S_sf"/>
</dbReference>
<name>A0ABD6GFT4_AGRVI</name>
<keyword evidence="2" id="KW-0479">Metal-binding</keyword>
<evidence type="ECO:0000259" key="6">
    <source>
        <dbReference type="PROSITE" id="PS51296"/>
    </source>
</evidence>
<evidence type="ECO:0000256" key="4">
    <source>
        <dbReference type="ARBA" id="ARBA00023004"/>
    </source>
</evidence>
<keyword evidence="1" id="KW-0001">2Fe-2S</keyword>
<dbReference type="GO" id="GO:0046872">
    <property type="term" value="F:metal ion binding"/>
    <property type="evidence" value="ECO:0007669"/>
    <property type="project" value="UniProtKB-KW"/>
</dbReference>
<evidence type="ECO:0000256" key="1">
    <source>
        <dbReference type="ARBA" id="ARBA00022714"/>
    </source>
</evidence>
<dbReference type="EMBL" id="MBEV02000004">
    <property type="protein sequence ID" value="MUP05176.1"/>
    <property type="molecule type" value="Genomic_DNA"/>
</dbReference>
<dbReference type="GO" id="GO:0016491">
    <property type="term" value="F:oxidoreductase activity"/>
    <property type="evidence" value="ECO:0007669"/>
    <property type="project" value="UniProtKB-KW"/>
</dbReference>
<evidence type="ECO:0000313" key="7">
    <source>
        <dbReference type="EMBL" id="MUP05176.1"/>
    </source>
</evidence>
<dbReference type="SUPFAM" id="SSF50022">
    <property type="entry name" value="ISP domain"/>
    <property type="match status" value="1"/>
</dbReference>
<dbReference type="InterPro" id="IPR050584">
    <property type="entry name" value="Cholesterol_7-desaturase"/>
</dbReference>
<dbReference type="RefSeq" id="WP_070165290.1">
    <property type="nucleotide sequence ID" value="NZ_CP118260.1"/>
</dbReference>
<accession>A0ABD6GFT4</accession>
<organism evidence="7 8">
    <name type="scientific">Agrobacterium vitis</name>
    <name type="common">Rhizobium vitis</name>
    <dbReference type="NCBI Taxonomy" id="373"/>
    <lineage>
        <taxon>Bacteria</taxon>
        <taxon>Pseudomonadati</taxon>
        <taxon>Pseudomonadota</taxon>
        <taxon>Alphaproteobacteria</taxon>
        <taxon>Hyphomicrobiales</taxon>
        <taxon>Rhizobiaceae</taxon>
        <taxon>Rhizobium/Agrobacterium group</taxon>
        <taxon>Agrobacterium</taxon>
    </lineage>
</organism>
<feature type="domain" description="Rieske" evidence="6">
    <location>
        <begin position="7"/>
        <end position="111"/>
    </location>
</feature>
<dbReference type="PROSITE" id="PS00570">
    <property type="entry name" value="RING_HYDROXYL_ALPHA"/>
    <property type="match status" value="1"/>
</dbReference>
<dbReference type="AlphaFoldDB" id="A0ABD6GFT4"/>
<evidence type="ECO:0000256" key="2">
    <source>
        <dbReference type="ARBA" id="ARBA00022723"/>
    </source>
</evidence>
<dbReference type="InterPro" id="IPR015881">
    <property type="entry name" value="ARHD_Rieske_2Fe_2S"/>
</dbReference>